<evidence type="ECO:0000313" key="1">
    <source>
        <dbReference type="EMBL" id="CAH3045166.1"/>
    </source>
</evidence>
<gene>
    <name evidence="1" type="ORF">PLOB_00006659</name>
</gene>
<reference evidence="1 2" key="1">
    <citation type="submission" date="2022-05" db="EMBL/GenBank/DDBJ databases">
        <authorList>
            <consortium name="Genoscope - CEA"/>
            <person name="William W."/>
        </authorList>
    </citation>
    <scope>NUCLEOTIDE SEQUENCE [LARGE SCALE GENOMIC DNA]</scope>
</reference>
<dbReference type="Proteomes" id="UP001159405">
    <property type="component" value="Unassembled WGS sequence"/>
</dbReference>
<dbReference type="EMBL" id="CALNXK010000013">
    <property type="protein sequence ID" value="CAH3045166.1"/>
    <property type="molecule type" value="Genomic_DNA"/>
</dbReference>
<accession>A0ABN8N860</accession>
<organism evidence="1 2">
    <name type="scientific">Porites lobata</name>
    <dbReference type="NCBI Taxonomy" id="104759"/>
    <lineage>
        <taxon>Eukaryota</taxon>
        <taxon>Metazoa</taxon>
        <taxon>Cnidaria</taxon>
        <taxon>Anthozoa</taxon>
        <taxon>Hexacorallia</taxon>
        <taxon>Scleractinia</taxon>
        <taxon>Fungiina</taxon>
        <taxon>Poritidae</taxon>
        <taxon>Porites</taxon>
    </lineage>
</organism>
<sequence length="117" mass="13583">MPNVKQIIDGHNKAILKTAETVQPQKSEGNTCSCRKKEDCPLNGECLVSEVVYQATVTTGDEKETYVSLTATQFKARYRNHLMSFRHEKRRNETELSKHLWQLKEANKEFNITWKIL</sequence>
<evidence type="ECO:0000313" key="2">
    <source>
        <dbReference type="Proteomes" id="UP001159405"/>
    </source>
</evidence>
<keyword evidence="2" id="KW-1185">Reference proteome</keyword>
<name>A0ABN8N860_9CNID</name>
<comment type="caution">
    <text evidence="1">The sequence shown here is derived from an EMBL/GenBank/DDBJ whole genome shotgun (WGS) entry which is preliminary data.</text>
</comment>
<protein>
    <submittedName>
        <fullName evidence="1">Uncharacterized protein</fullName>
    </submittedName>
</protein>
<proteinExistence type="predicted"/>
<feature type="non-terminal residue" evidence="1">
    <location>
        <position position="117"/>
    </location>
</feature>